<protein>
    <submittedName>
        <fullName evidence="1">Uncharacterized protein</fullName>
    </submittedName>
</protein>
<gene>
    <name evidence="1" type="ORF">MLD38_037768</name>
</gene>
<dbReference type="EMBL" id="CM042890">
    <property type="protein sequence ID" value="KAI4312986.1"/>
    <property type="molecule type" value="Genomic_DNA"/>
</dbReference>
<proteinExistence type="predicted"/>
<comment type="caution">
    <text evidence="1">The sequence shown here is derived from an EMBL/GenBank/DDBJ whole genome shotgun (WGS) entry which is preliminary data.</text>
</comment>
<sequence>MFQEVPPADAVVLKSTLHDWGDDDCLKILKRCRESISQHNKKGKVLIIDVVIGDTSGNGSKEKTELHLSTDIAMMALCSAKERTEKEWAKLFSNAGFSRYEISPIDIGLKSVIQVYP</sequence>
<accession>A0ACB9LNP5</accession>
<keyword evidence="2" id="KW-1185">Reference proteome</keyword>
<organism evidence="1 2">
    <name type="scientific">Melastoma candidum</name>
    <dbReference type="NCBI Taxonomy" id="119954"/>
    <lineage>
        <taxon>Eukaryota</taxon>
        <taxon>Viridiplantae</taxon>
        <taxon>Streptophyta</taxon>
        <taxon>Embryophyta</taxon>
        <taxon>Tracheophyta</taxon>
        <taxon>Spermatophyta</taxon>
        <taxon>Magnoliopsida</taxon>
        <taxon>eudicotyledons</taxon>
        <taxon>Gunneridae</taxon>
        <taxon>Pentapetalae</taxon>
        <taxon>rosids</taxon>
        <taxon>malvids</taxon>
        <taxon>Myrtales</taxon>
        <taxon>Melastomataceae</taxon>
        <taxon>Melastomatoideae</taxon>
        <taxon>Melastomateae</taxon>
        <taxon>Melastoma</taxon>
    </lineage>
</organism>
<dbReference type="Proteomes" id="UP001057402">
    <property type="component" value="Chromosome 11"/>
</dbReference>
<evidence type="ECO:0000313" key="2">
    <source>
        <dbReference type="Proteomes" id="UP001057402"/>
    </source>
</evidence>
<name>A0ACB9LNP5_9MYRT</name>
<reference evidence="2" key="1">
    <citation type="journal article" date="2023" name="Front. Plant Sci.">
        <title>Chromosomal-level genome assembly of Melastoma candidum provides insights into trichome evolution.</title>
        <authorList>
            <person name="Zhong Y."/>
            <person name="Wu W."/>
            <person name="Sun C."/>
            <person name="Zou P."/>
            <person name="Liu Y."/>
            <person name="Dai S."/>
            <person name="Zhou R."/>
        </authorList>
    </citation>
    <scope>NUCLEOTIDE SEQUENCE [LARGE SCALE GENOMIC DNA]</scope>
</reference>
<evidence type="ECO:0000313" key="1">
    <source>
        <dbReference type="EMBL" id="KAI4312986.1"/>
    </source>
</evidence>